<evidence type="ECO:0000313" key="5">
    <source>
        <dbReference type="EMBL" id="KAG0278201.1"/>
    </source>
</evidence>
<dbReference type="SUPFAM" id="SSF53098">
    <property type="entry name" value="Ribonuclease H-like"/>
    <property type="match status" value="1"/>
</dbReference>
<evidence type="ECO:0000259" key="4">
    <source>
        <dbReference type="PROSITE" id="PS51371"/>
    </source>
</evidence>
<accession>A0ABQ7JKQ4</accession>
<dbReference type="InterPro" id="IPR046342">
    <property type="entry name" value="CBS_dom_sf"/>
</dbReference>
<evidence type="ECO:0000313" key="6">
    <source>
        <dbReference type="Proteomes" id="UP001194696"/>
    </source>
</evidence>
<dbReference type="CDD" id="cd00038">
    <property type="entry name" value="CAP_ED"/>
    <property type="match status" value="1"/>
</dbReference>
<dbReference type="NCBIfam" id="NF006602">
    <property type="entry name" value="PRK09146.1"/>
    <property type="match status" value="1"/>
</dbReference>
<dbReference type="CDD" id="cd05401">
    <property type="entry name" value="NT_GlnE_GlnD_like"/>
    <property type="match status" value="1"/>
</dbReference>
<evidence type="ECO:0000256" key="2">
    <source>
        <dbReference type="PROSITE-ProRule" id="PRU00703"/>
    </source>
</evidence>
<dbReference type="Gene3D" id="3.30.420.10">
    <property type="entry name" value="Ribonuclease H-like superfamily/Ribonuclease H"/>
    <property type="match status" value="1"/>
</dbReference>
<dbReference type="Gene3D" id="3.10.580.10">
    <property type="entry name" value="CBS-domain"/>
    <property type="match status" value="1"/>
</dbReference>
<dbReference type="Pfam" id="PF00571">
    <property type="entry name" value="CBS"/>
    <property type="match status" value="2"/>
</dbReference>
<reference evidence="5 6" key="1">
    <citation type="journal article" date="2020" name="Fungal Divers.">
        <title>Resolving the Mortierellaceae phylogeny through synthesis of multi-gene phylogenetics and phylogenomics.</title>
        <authorList>
            <person name="Vandepol N."/>
            <person name="Liber J."/>
            <person name="Desiro A."/>
            <person name="Na H."/>
            <person name="Kennedy M."/>
            <person name="Barry K."/>
            <person name="Grigoriev I.V."/>
            <person name="Miller A.N."/>
            <person name="O'Donnell K."/>
            <person name="Stajich J.E."/>
            <person name="Bonito G."/>
        </authorList>
    </citation>
    <scope>NUCLEOTIDE SEQUENCE [LARGE SCALE GENOMIC DNA]</scope>
    <source>
        <strain evidence="5 6">AD045</strain>
    </source>
</reference>
<organism evidence="5 6">
    <name type="scientific">Linnemannia gamsii</name>
    <dbReference type="NCBI Taxonomy" id="64522"/>
    <lineage>
        <taxon>Eukaryota</taxon>
        <taxon>Fungi</taxon>
        <taxon>Fungi incertae sedis</taxon>
        <taxon>Mucoromycota</taxon>
        <taxon>Mortierellomycotina</taxon>
        <taxon>Mortierellomycetes</taxon>
        <taxon>Mortierellales</taxon>
        <taxon>Mortierellaceae</taxon>
        <taxon>Linnemannia</taxon>
    </lineage>
</organism>
<comment type="caution">
    <text evidence="5">The sequence shown here is derived from an EMBL/GenBank/DDBJ whole genome shotgun (WGS) entry which is preliminary data.</text>
</comment>
<dbReference type="PROSITE" id="PS50042">
    <property type="entry name" value="CNMP_BINDING_3"/>
    <property type="match status" value="1"/>
</dbReference>
<dbReference type="InterPro" id="IPR036397">
    <property type="entry name" value="RNaseH_sf"/>
</dbReference>
<keyword evidence="6" id="KW-1185">Reference proteome</keyword>
<dbReference type="Pfam" id="PF10335">
    <property type="entry name" value="DUF294_C"/>
    <property type="match status" value="1"/>
</dbReference>
<feature type="domain" description="CBS" evidence="4">
    <location>
        <begin position="226"/>
        <end position="282"/>
    </location>
</feature>
<dbReference type="Pfam" id="PF00027">
    <property type="entry name" value="cNMP_binding"/>
    <property type="match status" value="1"/>
</dbReference>
<name>A0ABQ7JKQ4_9FUNG</name>
<keyword evidence="1 2" id="KW-0129">CBS domain</keyword>
<protein>
    <recommendedName>
        <fullName evidence="7">Cyclic nucleotide-binding protein</fullName>
    </recommendedName>
</protein>
<dbReference type="CDD" id="cd04587">
    <property type="entry name" value="CBS_pair_CAP-ED_NT_Pol-beta-like_DUF294_assoc"/>
    <property type="match status" value="1"/>
</dbReference>
<feature type="domain" description="Cyclic nucleotide-binding" evidence="3">
    <location>
        <begin position="18"/>
        <end position="116"/>
    </location>
</feature>
<sequence length="839" mass="94838">SMQIELLEISEHFHRFPPFDALPQETLEAIARRVEVSYFKAGSEILEAGAVIHDLHYVRSGAVEIYRRSGELYNRLVEGDIFGQAGLLRSNKVRFPARALEDSLIYFIPADVFAQLCERYDSFADFVEAEGHSRLKSAVEAQGRASELIQIKSRALISRDLVWVTPKTSVHEAARLMSQERVSCIVVLEPAGQNPEKMLGIVTDRDLRTRVVAANRTGDTAIGEVMSTDLVVIQDDDSLFEAMLCMLRGNIHHLPVVHKGRTVGLINLSDIIRHESQSSLYLVNNISNQTSVDGLRSLLRDLRGTYIRMVRDGATAHMIGSAISGIGRAFTQRLLELAERELGPPPVPYCFMVLGSMARDEQLLATDQDNALVLDDRFDPAQHDEYFRKLATFVSDGLAQCGYSYCKGGIMATNVQWRQPLRVWRDYFSQWIEKPNAATLLNSYIFFDLDGVYGQLEMVNALKTLCAEKSRVTPAFLAAMARNALNRTPPLGFFRTFVMETDGRQKQIINLKGRGTAPLTDLIRIHALACGTTAQNSFDRLEVISTTQLVQPEAIEHLRYALEFLSMVRIRHQADAIEEGRRPDNYIEPERFSTTERHNLKEAFQTPKGQETLDWAARFKLLAQQARHPLLQRFYQAGVISAQTPLEQVELLAMDLETTGLNALTDSIVSIGLLPFTLKRIRCGEALYWVIKPSQLSHESVTFHRITHADVRHAPRLPDVMKKVLETMAGKIMVVHYRAIERNFLDQALRHHFGEGLHFPVIDTMQLEARQVCGDRGWLDRLLRRSHASIRLADSRVRYHLPPYHAHHALTDALATAELLQAQIATHYSPAIAIRQLWD</sequence>
<dbReference type="PANTHER" id="PTHR43080">
    <property type="entry name" value="CBS DOMAIN-CONTAINING PROTEIN CBSX3, MITOCHONDRIAL"/>
    <property type="match status" value="1"/>
</dbReference>
<dbReference type="SUPFAM" id="SSF51206">
    <property type="entry name" value="cAMP-binding domain-like"/>
    <property type="match status" value="1"/>
</dbReference>
<evidence type="ECO:0000259" key="3">
    <source>
        <dbReference type="PROSITE" id="PS50042"/>
    </source>
</evidence>
<feature type="domain" description="CBS" evidence="4">
    <location>
        <begin position="157"/>
        <end position="220"/>
    </location>
</feature>
<dbReference type="InterPro" id="IPR014710">
    <property type="entry name" value="RmlC-like_jellyroll"/>
</dbReference>
<dbReference type="SMART" id="SM00100">
    <property type="entry name" value="cNMP"/>
    <property type="match status" value="1"/>
</dbReference>
<feature type="non-terminal residue" evidence="5">
    <location>
        <position position="1"/>
    </location>
</feature>
<dbReference type="InterPro" id="IPR000595">
    <property type="entry name" value="cNMP-bd_dom"/>
</dbReference>
<dbReference type="InterPro" id="IPR012337">
    <property type="entry name" value="RNaseH-like_sf"/>
</dbReference>
<dbReference type="SMART" id="SM00479">
    <property type="entry name" value="EXOIII"/>
    <property type="match status" value="1"/>
</dbReference>
<evidence type="ECO:0008006" key="7">
    <source>
        <dbReference type="Google" id="ProtNLM"/>
    </source>
</evidence>
<dbReference type="Pfam" id="PF03445">
    <property type="entry name" value="DUF294"/>
    <property type="match status" value="1"/>
</dbReference>
<dbReference type="InterPro" id="IPR051257">
    <property type="entry name" value="Diverse_CBS-Domain"/>
</dbReference>
<dbReference type="EMBL" id="JAAAIM010001477">
    <property type="protein sequence ID" value="KAG0278201.1"/>
    <property type="molecule type" value="Genomic_DNA"/>
</dbReference>
<gene>
    <name evidence="5" type="ORF">BGZ96_002498</name>
</gene>
<proteinExistence type="predicted"/>
<evidence type="ECO:0000256" key="1">
    <source>
        <dbReference type="ARBA" id="ARBA00023122"/>
    </source>
</evidence>
<dbReference type="InterPro" id="IPR018821">
    <property type="entry name" value="DUF294_put_nucleoTrafse_sb-bd"/>
</dbReference>
<dbReference type="SMART" id="SM00116">
    <property type="entry name" value="CBS"/>
    <property type="match status" value="2"/>
</dbReference>
<dbReference type="InterPro" id="IPR005105">
    <property type="entry name" value="GlnD_Uridyltrans_N"/>
</dbReference>
<dbReference type="CDD" id="cd06127">
    <property type="entry name" value="DEDDh"/>
    <property type="match status" value="1"/>
</dbReference>
<dbReference type="InterPro" id="IPR013520">
    <property type="entry name" value="Ribonucl_H"/>
</dbReference>
<dbReference type="Pfam" id="PF00929">
    <property type="entry name" value="RNase_T"/>
    <property type="match status" value="1"/>
</dbReference>
<dbReference type="Proteomes" id="UP001194696">
    <property type="component" value="Unassembled WGS sequence"/>
</dbReference>
<dbReference type="PANTHER" id="PTHR43080:SF2">
    <property type="entry name" value="CBS DOMAIN-CONTAINING PROTEIN"/>
    <property type="match status" value="1"/>
</dbReference>
<dbReference type="SUPFAM" id="SSF54631">
    <property type="entry name" value="CBS-domain pair"/>
    <property type="match status" value="1"/>
</dbReference>
<dbReference type="Gene3D" id="2.60.120.10">
    <property type="entry name" value="Jelly Rolls"/>
    <property type="match status" value="1"/>
</dbReference>
<dbReference type="InterPro" id="IPR000644">
    <property type="entry name" value="CBS_dom"/>
</dbReference>
<dbReference type="PROSITE" id="PS51371">
    <property type="entry name" value="CBS"/>
    <property type="match status" value="2"/>
</dbReference>
<dbReference type="InterPro" id="IPR018490">
    <property type="entry name" value="cNMP-bd_dom_sf"/>
</dbReference>